<evidence type="ECO:0000256" key="1">
    <source>
        <dbReference type="SAM" id="MobiDB-lite"/>
    </source>
</evidence>
<accession>A0ABR2U3J8</accession>
<keyword evidence="3" id="KW-1185">Reference proteome</keyword>
<sequence>MVLEQALGSMAMVAELVSSVTVAALSQAELALEAMVTLAEAPPRSRSNYQAHGLGENQEAPRDIGSLAKIE</sequence>
<dbReference type="Proteomes" id="UP001396334">
    <property type="component" value="Unassembled WGS sequence"/>
</dbReference>
<reference evidence="2 3" key="1">
    <citation type="journal article" date="2024" name="G3 (Bethesda)">
        <title>Genome assembly of Hibiscus sabdariffa L. provides insights into metabolisms of medicinal natural products.</title>
        <authorList>
            <person name="Kim T."/>
        </authorList>
    </citation>
    <scope>NUCLEOTIDE SEQUENCE [LARGE SCALE GENOMIC DNA]</scope>
    <source>
        <strain evidence="2">TK-2024</strain>
        <tissue evidence="2">Old leaves</tissue>
    </source>
</reference>
<evidence type="ECO:0000313" key="3">
    <source>
        <dbReference type="Proteomes" id="UP001396334"/>
    </source>
</evidence>
<gene>
    <name evidence="2" type="ORF">V6N11_072500</name>
</gene>
<evidence type="ECO:0000313" key="2">
    <source>
        <dbReference type="EMBL" id="KAK9044184.1"/>
    </source>
</evidence>
<protein>
    <recommendedName>
        <fullName evidence="4">VAN3-binding protein-like auxin canalisation domain-containing protein</fullName>
    </recommendedName>
</protein>
<proteinExistence type="predicted"/>
<name>A0ABR2U3J8_9ROSI</name>
<comment type="caution">
    <text evidence="2">The sequence shown here is derived from an EMBL/GenBank/DDBJ whole genome shotgun (WGS) entry which is preliminary data.</text>
</comment>
<evidence type="ECO:0008006" key="4">
    <source>
        <dbReference type="Google" id="ProtNLM"/>
    </source>
</evidence>
<organism evidence="2 3">
    <name type="scientific">Hibiscus sabdariffa</name>
    <name type="common">roselle</name>
    <dbReference type="NCBI Taxonomy" id="183260"/>
    <lineage>
        <taxon>Eukaryota</taxon>
        <taxon>Viridiplantae</taxon>
        <taxon>Streptophyta</taxon>
        <taxon>Embryophyta</taxon>
        <taxon>Tracheophyta</taxon>
        <taxon>Spermatophyta</taxon>
        <taxon>Magnoliopsida</taxon>
        <taxon>eudicotyledons</taxon>
        <taxon>Gunneridae</taxon>
        <taxon>Pentapetalae</taxon>
        <taxon>rosids</taxon>
        <taxon>malvids</taxon>
        <taxon>Malvales</taxon>
        <taxon>Malvaceae</taxon>
        <taxon>Malvoideae</taxon>
        <taxon>Hibiscus</taxon>
    </lineage>
</organism>
<feature type="region of interest" description="Disordered" evidence="1">
    <location>
        <begin position="42"/>
        <end position="71"/>
    </location>
</feature>
<dbReference type="EMBL" id="JBBPBN010000003">
    <property type="protein sequence ID" value="KAK9044184.1"/>
    <property type="molecule type" value="Genomic_DNA"/>
</dbReference>